<feature type="non-terminal residue" evidence="1">
    <location>
        <position position="1"/>
    </location>
</feature>
<dbReference type="RefSeq" id="XP_014156417.1">
    <property type="nucleotide sequence ID" value="XM_014300942.1"/>
</dbReference>
<protein>
    <submittedName>
        <fullName evidence="1">Uncharacterized protein</fullName>
    </submittedName>
</protein>
<dbReference type="AlphaFoldDB" id="A0A0L0G0C1"/>
<name>A0A0L0G0C1_9EUKA</name>
<evidence type="ECO:0000313" key="2">
    <source>
        <dbReference type="Proteomes" id="UP000054560"/>
    </source>
</evidence>
<dbReference type="EMBL" id="KQ241920">
    <property type="protein sequence ID" value="KNC82515.1"/>
    <property type="molecule type" value="Genomic_DNA"/>
</dbReference>
<dbReference type="Proteomes" id="UP000054560">
    <property type="component" value="Unassembled WGS sequence"/>
</dbReference>
<sequence>TLRASPPWVVSRRCSKLREVELLIIVNIMTMKMYFGRQMNASWGFFIAECTSKARLKRKCSDAYTMMSTCRFKMKYIVVRNKLRKHRIAAGTRSIRCNVLQKTRIDNVEYAPCRILNTL</sequence>
<gene>
    <name evidence="1" type="ORF">SARC_05215</name>
</gene>
<keyword evidence="2" id="KW-1185">Reference proteome</keyword>
<reference evidence="1 2" key="1">
    <citation type="submission" date="2011-02" db="EMBL/GenBank/DDBJ databases">
        <title>The Genome Sequence of Sphaeroforma arctica JP610.</title>
        <authorList>
            <consortium name="The Broad Institute Genome Sequencing Platform"/>
            <person name="Russ C."/>
            <person name="Cuomo C."/>
            <person name="Young S.K."/>
            <person name="Zeng Q."/>
            <person name="Gargeya S."/>
            <person name="Alvarado L."/>
            <person name="Berlin A."/>
            <person name="Chapman S.B."/>
            <person name="Chen Z."/>
            <person name="Freedman E."/>
            <person name="Gellesch M."/>
            <person name="Goldberg J."/>
            <person name="Griggs A."/>
            <person name="Gujja S."/>
            <person name="Heilman E."/>
            <person name="Heiman D."/>
            <person name="Howarth C."/>
            <person name="Mehta T."/>
            <person name="Neiman D."/>
            <person name="Pearson M."/>
            <person name="Roberts A."/>
            <person name="Saif S."/>
            <person name="Shea T."/>
            <person name="Shenoy N."/>
            <person name="Sisk P."/>
            <person name="Stolte C."/>
            <person name="Sykes S."/>
            <person name="White J."/>
            <person name="Yandava C."/>
            <person name="Burger G."/>
            <person name="Gray M.W."/>
            <person name="Holland P.W.H."/>
            <person name="King N."/>
            <person name="Lang F.B.F."/>
            <person name="Roger A.J."/>
            <person name="Ruiz-Trillo I."/>
            <person name="Haas B."/>
            <person name="Nusbaum C."/>
            <person name="Birren B."/>
        </authorList>
    </citation>
    <scope>NUCLEOTIDE SEQUENCE [LARGE SCALE GENOMIC DNA]</scope>
    <source>
        <strain evidence="1 2">JP610</strain>
    </source>
</reference>
<organism evidence="1 2">
    <name type="scientific">Sphaeroforma arctica JP610</name>
    <dbReference type="NCBI Taxonomy" id="667725"/>
    <lineage>
        <taxon>Eukaryota</taxon>
        <taxon>Ichthyosporea</taxon>
        <taxon>Ichthyophonida</taxon>
        <taxon>Sphaeroforma</taxon>
    </lineage>
</organism>
<evidence type="ECO:0000313" key="1">
    <source>
        <dbReference type="EMBL" id="KNC82515.1"/>
    </source>
</evidence>
<proteinExistence type="predicted"/>
<accession>A0A0L0G0C1</accession>
<dbReference type="GeneID" id="25905719"/>